<sequence>MFGGKPEQQPKGKQMQVELPKEVSEGIYSNLVLIAHSASEFIIDFARVLPGAPKAKVFSRIVMTPQHAKLLRKALEDNIKKFESNFGEIKITGMPERGIGFKTPPETT</sequence>
<dbReference type="EMBL" id="SOJN01000010">
    <property type="protein sequence ID" value="TET47709.1"/>
    <property type="molecule type" value="Genomic_DNA"/>
</dbReference>
<evidence type="ECO:0000313" key="1">
    <source>
        <dbReference type="EMBL" id="TET47709.1"/>
    </source>
</evidence>
<dbReference type="AlphaFoldDB" id="A0A523UZ69"/>
<protein>
    <submittedName>
        <fullName evidence="1">DUF3467 domain-containing protein</fullName>
    </submittedName>
</protein>
<accession>A0A523UZ69</accession>
<organism evidence="1 2">
    <name type="scientific">candidate division TA06 bacterium</name>
    <dbReference type="NCBI Taxonomy" id="2250710"/>
    <lineage>
        <taxon>Bacteria</taxon>
        <taxon>Bacteria division TA06</taxon>
    </lineage>
</organism>
<proteinExistence type="predicted"/>
<dbReference type="InterPro" id="IPR021857">
    <property type="entry name" value="DUF3467"/>
</dbReference>
<name>A0A523UZ69_UNCT6</name>
<reference evidence="1 2" key="1">
    <citation type="submission" date="2019-03" db="EMBL/GenBank/DDBJ databases">
        <title>Metabolic potential of uncultured bacteria and archaea associated with petroleum seepage in deep-sea sediments.</title>
        <authorList>
            <person name="Dong X."/>
            <person name="Hubert C."/>
        </authorList>
    </citation>
    <scope>NUCLEOTIDE SEQUENCE [LARGE SCALE GENOMIC DNA]</scope>
    <source>
        <strain evidence="1">E44_bin18</strain>
    </source>
</reference>
<gene>
    <name evidence="1" type="ORF">E3J62_00485</name>
</gene>
<dbReference type="Pfam" id="PF11950">
    <property type="entry name" value="DUF3467"/>
    <property type="match status" value="1"/>
</dbReference>
<comment type="caution">
    <text evidence="1">The sequence shown here is derived from an EMBL/GenBank/DDBJ whole genome shotgun (WGS) entry which is preliminary data.</text>
</comment>
<evidence type="ECO:0000313" key="2">
    <source>
        <dbReference type="Proteomes" id="UP000315525"/>
    </source>
</evidence>
<dbReference type="Proteomes" id="UP000315525">
    <property type="component" value="Unassembled WGS sequence"/>
</dbReference>